<comment type="caution">
    <text evidence="1">The sequence shown here is derived from an EMBL/GenBank/DDBJ whole genome shotgun (WGS) entry which is preliminary data.</text>
</comment>
<name>A0A2R6Y5N2_9MOLU</name>
<dbReference type="EMBL" id="JTLV02000002">
    <property type="protein sequence ID" value="PTQ58127.1"/>
    <property type="molecule type" value="Genomic_DNA"/>
</dbReference>
<accession>A0A2R6Y5N2</accession>
<dbReference type="InterPro" id="IPR015943">
    <property type="entry name" value="WD40/YVTN_repeat-like_dom_sf"/>
</dbReference>
<gene>
    <name evidence="1" type="ORF">SMSRO_SFP00240</name>
</gene>
<proteinExistence type="predicted"/>
<evidence type="ECO:0000313" key="1">
    <source>
        <dbReference type="EMBL" id="PTQ58127.1"/>
    </source>
</evidence>
<keyword evidence="1" id="KW-0614">Plasmid</keyword>
<reference evidence="1 2" key="1">
    <citation type="journal article" date="2015" name="MBio">
        <title>Genome sequence of the Drosophila melanogaster male-killing Spiroplasma strain MSRO endosymbiont.</title>
        <authorList>
            <person name="Paredes J.C."/>
            <person name="Herren J.K."/>
            <person name="Schupfer F."/>
            <person name="Marin R."/>
            <person name="Claverol S."/>
            <person name="Kuo C.H."/>
            <person name="Lemaitre B."/>
            <person name="Beven L."/>
        </authorList>
    </citation>
    <scope>NUCLEOTIDE SEQUENCE [LARGE SCALE GENOMIC DNA]</scope>
    <source>
        <strain evidence="1 2">MSRO</strain>
        <plasmid evidence="1">unnamed1</plasmid>
    </source>
</reference>
<evidence type="ECO:0000313" key="2">
    <source>
        <dbReference type="Proteomes" id="UP000031565"/>
    </source>
</evidence>
<protein>
    <submittedName>
        <fullName evidence="1">Two component regulator propeller</fullName>
    </submittedName>
</protein>
<sequence length="188" mass="21003">MLKDGETTATKIDGISSSVYSLAVDSKDNIYFETNTGAFVFTHGLDTPTIVVGIDKIVNSIAVDSKDNIYFGTDNGAFALKNKTNKAFKINGIDGEIRTINCDSKNNIYFVGNIVWKILNSKINNIIHISGFSSLFDIYSMKIDKNDDVYFSGVFIDTILYKLENNSDNVIPVLYKKIILYHAQKKML</sequence>
<keyword evidence="2" id="KW-1185">Reference proteome</keyword>
<dbReference type="AlphaFoldDB" id="A0A2R6Y5N2"/>
<organism evidence="1 2">
    <name type="scientific">Spiroplasma poulsonii</name>
    <dbReference type="NCBI Taxonomy" id="2138"/>
    <lineage>
        <taxon>Bacteria</taxon>
        <taxon>Bacillati</taxon>
        <taxon>Mycoplasmatota</taxon>
        <taxon>Mollicutes</taxon>
        <taxon>Entomoplasmatales</taxon>
        <taxon>Spiroplasmataceae</taxon>
        <taxon>Spiroplasma</taxon>
    </lineage>
</organism>
<geneLocation type="plasmid" evidence="1">
    <name>unnamed1</name>
</geneLocation>
<dbReference type="SUPFAM" id="SSF63829">
    <property type="entry name" value="Calcium-dependent phosphotriesterase"/>
    <property type="match status" value="1"/>
</dbReference>
<dbReference type="Proteomes" id="UP000031565">
    <property type="component" value="Unassembled WGS sequence"/>
</dbReference>
<dbReference type="Gene3D" id="2.130.10.10">
    <property type="entry name" value="YVTN repeat-like/Quinoprotein amine dehydrogenase"/>
    <property type="match status" value="1"/>
</dbReference>